<evidence type="ECO:0000313" key="1">
    <source>
        <dbReference type="EMBL" id="KAK2077261.1"/>
    </source>
</evidence>
<keyword evidence="2" id="KW-1185">Reference proteome</keyword>
<name>A0AAD9IGL3_PROWI</name>
<dbReference type="Proteomes" id="UP001255856">
    <property type="component" value="Unassembled WGS sequence"/>
</dbReference>
<gene>
    <name evidence="1" type="ORF">QBZ16_004895</name>
</gene>
<accession>A0AAD9IGL3</accession>
<dbReference type="EMBL" id="JASFZW010000007">
    <property type="protein sequence ID" value="KAK2077261.1"/>
    <property type="molecule type" value="Genomic_DNA"/>
</dbReference>
<dbReference type="AlphaFoldDB" id="A0AAD9IGL3"/>
<sequence length="157" mass="17220">MLVVGSYVRMTRVPQPGLRQGRQWRWGAVTSGLTLEEELSMPAEPQTAAWATLCLLRAMLPRETPGVQARPHMPTLVDVSGILAGLLLVYGVGWSQRRLIAWRTQRERVRGHVPALVRGVRPLYGRPGLLGAEDLLAHAIVGAGTLLTLWIAARPHA</sequence>
<evidence type="ECO:0000313" key="2">
    <source>
        <dbReference type="Proteomes" id="UP001255856"/>
    </source>
</evidence>
<reference evidence="1" key="1">
    <citation type="submission" date="2021-01" db="EMBL/GenBank/DDBJ databases">
        <authorList>
            <person name="Eckstrom K.M.E."/>
        </authorList>
    </citation>
    <scope>NUCLEOTIDE SEQUENCE</scope>
    <source>
        <strain evidence="1">UVCC 0001</strain>
    </source>
</reference>
<proteinExistence type="predicted"/>
<organism evidence="1 2">
    <name type="scientific">Prototheca wickerhamii</name>
    <dbReference type="NCBI Taxonomy" id="3111"/>
    <lineage>
        <taxon>Eukaryota</taxon>
        <taxon>Viridiplantae</taxon>
        <taxon>Chlorophyta</taxon>
        <taxon>core chlorophytes</taxon>
        <taxon>Trebouxiophyceae</taxon>
        <taxon>Chlorellales</taxon>
        <taxon>Chlorellaceae</taxon>
        <taxon>Prototheca</taxon>
    </lineage>
</organism>
<protein>
    <submittedName>
        <fullName evidence="1">Uncharacterized protein</fullName>
    </submittedName>
</protein>
<comment type="caution">
    <text evidence="1">The sequence shown here is derived from an EMBL/GenBank/DDBJ whole genome shotgun (WGS) entry which is preliminary data.</text>
</comment>